<comment type="caution">
    <text evidence="1">The sequence shown here is derived from an EMBL/GenBank/DDBJ whole genome shotgun (WGS) entry which is preliminary data.</text>
</comment>
<name>A0A4C1SYR6_EUMVA</name>
<protein>
    <submittedName>
        <fullName evidence="1">Uncharacterized protein</fullName>
    </submittedName>
</protein>
<accession>A0A4C1SYR6</accession>
<dbReference type="Proteomes" id="UP000299102">
    <property type="component" value="Unassembled WGS sequence"/>
</dbReference>
<dbReference type="EMBL" id="BGZK01000021">
    <property type="protein sequence ID" value="GBP06141.1"/>
    <property type="molecule type" value="Genomic_DNA"/>
</dbReference>
<dbReference type="AlphaFoldDB" id="A0A4C1SYR6"/>
<sequence>MREKCKVHGHAPSIKIHATICADGCAIYELQRNRCIRCSCTPTATFEARAVINKSDHLNTLCIVVPTQHKKSVLRGDCTRNLSAGRRSLTYVTANTATVSRQTVRRGHRGTERVVLYSTRVENSSADLNIVWNRTRYLRFKTDALNKTASALSSWPTVNHDTAISFPRTTLDEYLPPPCDASALRLRCDMIVVQLSDLRKYFAYSVVVVPPDD</sequence>
<evidence type="ECO:0000313" key="1">
    <source>
        <dbReference type="EMBL" id="GBP06141.1"/>
    </source>
</evidence>
<keyword evidence="2" id="KW-1185">Reference proteome</keyword>
<reference evidence="1 2" key="1">
    <citation type="journal article" date="2019" name="Commun. Biol.">
        <title>The bagworm genome reveals a unique fibroin gene that provides high tensile strength.</title>
        <authorList>
            <person name="Kono N."/>
            <person name="Nakamura H."/>
            <person name="Ohtoshi R."/>
            <person name="Tomita M."/>
            <person name="Numata K."/>
            <person name="Arakawa K."/>
        </authorList>
    </citation>
    <scope>NUCLEOTIDE SEQUENCE [LARGE SCALE GENOMIC DNA]</scope>
</reference>
<organism evidence="1 2">
    <name type="scientific">Eumeta variegata</name>
    <name type="common">Bagworm moth</name>
    <name type="synonym">Eumeta japonica</name>
    <dbReference type="NCBI Taxonomy" id="151549"/>
    <lineage>
        <taxon>Eukaryota</taxon>
        <taxon>Metazoa</taxon>
        <taxon>Ecdysozoa</taxon>
        <taxon>Arthropoda</taxon>
        <taxon>Hexapoda</taxon>
        <taxon>Insecta</taxon>
        <taxon>Pterygota</taxon>
        <taxon>Neoptera</taxon>
        <taxon>Endopterygota</taxon>
        <taxon>Lepidoptera</taxon>
        <taxon>Glossata</taxon>
        <taxon>Ditrysia</taxon>
        <taxon>Tineoidea</taxon>
        <taxon>Psychidae</taxon>
        <taxon>Oiketicinae</taxon>
        <taxon>Eumeta</taxon>
    </lineage>
</organism>
<gene>
    <name evidence="1" type="ORF">EVAR_3524_1</name>
</gene>
<proteinExistence type="predicted"/>
<evidence type="ECO:0000313" key="2">
    <source>
        <dbReference type="Proteomes" id="UP000299102"/>
    </source>
</evidence>